<dbReference type="FunFam" id="1.10.357.10:FF:000004">
    <property type="entry name" value="Ubiquinone biosynthesis protein COQ9, mitochondrial"/>
    <property type="match status" value="1"/>
</dbReference>
<dbReference type="GO" id="GO:0006744">
    <property type="term" value="P:ubiquinone biosynthetic process"/>
    <property type="evidence" value="ECO:0007669"/>
    <property type="project" value="UniProtKB-UniRule"/>
</dbReference>
<keyword evidence="5" id="KW-0809">Transit peptide</keyword>
<dbReference type="PANTHER" id="PTHR21427:SF19">
    <property type="entry name" value="UBIQUINONE BIOSYNTHESIS PROTEIN COQ9, MITOCHONDRIAL"/>
    <property type="match status" value="1"/>
</dbReference>
<reference evidence="10 11" key="1">
    <citation type="submission" date="2023-08" db="EMBL/GenBank/DDBJ databases">
        <title>Black Yeasts Isolated from many extreme environments.</title>
        <authorList>
            <person name="Coleine C."/>
            <person name="Stajich J.E."/>
            <person name="Selbmann L."/>
        </authorList>
    </citation>
    <scope>NUCLEOTIDE SEQUENCE [LARGE SCALE GENOMIC DNA]</scope>
    <source>
        <strain evidence="10 11">CCFEE 5910</strain>
    </source>
</reference>
<dbReference type="Proteomes" id="UP001309876">
    <property type="component" value="Unassembled WGS sequence"/>
</dbReference>
<dbReference type="GO" id="GO:0008289">
    <property type="term" value="F:lipid binding"/>
    <property type="evidence" value="ECO:0007669"/>
    <property type="project" value="UniProtKB-UniRule"/>
</dbReference>
<evidence type="ECO:0000256" key="3">
    <source>
        <dbReference type="ARBA" id="ARBA00010766"/>
    </source>
</evidence>
<dbReference type="NCBIfam" id="TIGR02396">
    <property type="entry name" value="diverge_rpsU"/>
    <property type="match status" value="1"/>
</dbReference>
<comment type="subcellular location">
    <subcellularLocation>
        <location evidence="1 8">Mitochondrion</location>
    </subcellularLocation>
</comment>
<comment type="similarity">
    <text evidence="3 8">Belongs to the COQ9 family.</text>
</comment>
<keyword evidence="6 8" id="KW-0446">Lipid-binding</keyword>
<evidence type="ECO:0000256" key="5">
    <source>
        <dbReference type="ARBA" id="ARBA00022946"/>
    </source>
</evidence>
<dbReference type="EMBL" id="JAVRRJ010000009">
    <property type="protein sequence ID" value="KAK5081756.1"/>
    <property type="molecule type" value="Genomic_DNA"/>
</dbReference>
<gene>
    <name evidence="10" type="primary">COQ9</name>
    <name evidence="10" type="ORF">LTR05_007892</name>
</gene>
<comment type="function">
    <text evidence="8">Membrane-associated protein that warps the membrane surface to access and bind aromatic isoprenes with high specificity, including ubiquinone (CoQ) isoprene intermediates and presents them directly to Coq7, therefore facilitating the Coq7-mediated hydroxylase step. Participates in the biosynthesis of coenzyme Q, also named ubiquinone, an essential lipid-soluble electron transporter for aerobic cellular respiration.</text>
</comment>
<name>A0AAN7SUL1_9EURO</name>
<comment type="caution">
    <text evidence="10">The sequence shown here is derived from an EMBL/GenBank/DDBJ whole genome shotgun (WGS) entry which is preliminary data.</text>
</comment>
<dbReference type="PANTHER" id="PTHR21427">
    <property type="entry name" value="UBIQUINONE BIOSYNTHESIS PROTEIN COQ9, MITOCHONDRIAL"/>
    <property type="match status" value="1"/>
</dbReference>
<evidence type="ECO:0000256" key="1">
    <source>
        <dbReference type="ARBA" id="ARBA00004173"/>
    </source>
</evidence>
<keyword evidence="11" id="KW-1185">Reference proteome</keyword>
<dbReference type="Gene3D" id="1.10.357.10">
    <property type="entry name" value="Tetracycline Repressor, domain 2"/>
    <property type="match status" value="1"/>
</dbReference>
<evidence type="ECO:0000256" key="8">
    <source>
        <dbReference type="RuleBase" id="RU366063"/>
    </source>
</evidence>
<keyword evidence="10" id="KW-0830">Ubiquinone</keyword>
<dbReference type="GO" id="GO:0005743">
    <property type="term" value="C:mitochondrial inner membrane"/>
    <property type="evidence" value="ECO:0007669"/>
    <property type="project" value="TreeGrafter"/>
</dbReference>
<dbReference type="Pfam" id="PF08511">
    <property type="entry name" value="COQ9"/>
    <property type="match status" value="1"/>
</dbReference>
<evidence type="ECO:0000256" key="4">
    <source>
        <dbReference type="ARBA" id="ARBA00022688"/>
    </source>
</evidence>
<dbReference type="AlphaFoldDB" id="A0AAN7SUL1"/>
<keyword evidence="4 8" id="KW-0831">Ubiquinone biosynthesis</keyword>
<proteinExistence type="inferred from homology"/>
<evidence type="ECO:0000256" key="2">
    <source>
        <dbReference type="ARBA" id="ARBA00004749"/>
    </source>
</evidence>
<evidence type="ECO:0000313" key="11">
    <source>
        <dbReference type="Proteomes" id="UP001309876"/>
    </source>
</evidence>
<evidence type="ECO:0000256" key="6">
    <source>
        <dbReference type="ARBA" id="ARBA00023121"/>
    </source>
</evidence>
<dbReference type="InterPro" id="IPR013718">
    <property type="entry name" value="COQ9_C"/>
</dbReference>
<protein>
    <recommendedName>
        <fullName evidence="8">Ubiquinone biosynthesis protein</fullName>
    </recommendedName>
</protein>
<dbReference type="InterPro" id="IPR012762">
    <property type="entry name" value="Ubiq_biosynth_COQ9"/>
</dbReference>
<feature type="domain" description="COQ9 C-terminal" evidence="9">
    <location>
        <begin position="154"/>
        <end position="224"/>
    </location>
</feature>
<comment type="pathway">
    <text evidence="2 8">Cofactor biosynthesis; ubiquinone biosynthesis.</text>
</comment>
<sequence length="253" mass="28260">MALRRCRIHKLSPTLTGKKCVSSTQSAVRTYYSIHHPDPAPFPPIQAQILSTALKNVPRLGFSRDALLSGCRENGYLEASAQLFPRGVYDLIHYYLVTQRLALKEKVQFQQDAKLSLTQKVKTLTWARLQANVDDGIIEHWQDALGHMSLLENIPASLKELGNLSDEIWYLSGDTQVDFGWYTKRAQLAAVYAATETFMSTDRSKDYADTKEFLDRRLGDVRVVGGTVGGAMSYMGWIAGNGLGLARSWGMKV</sequence>
<evidence type="ECO:0000259" key="9">
    <source>
        <dbReference type="Pfam" id="PF08511"/>
    </source>
</evidence>
<keyword evidence="7 8" id="KW-0496">Mitochondrion</keyword>
<organism evidence="10 11">
    <name type="scientific">Lithohypha guttulata</name>
    <dbReference type="NCBI Taxonomy" id="1690604"/>
    <lineage>
        <taxon>Eukaryota</taxon>
        <taxon>Fungi</taxon>
        <taxon>Dikarya</taxon>
        <taxon>Ascomycota</taxon>
        <taxon>Pezizomycotina</taxon>
        <taxon>Eurotiomycetes</taxon>
        <taxon>Chaetothyriomycetidae</taxon>
        <taxon>Chaetothyriales</taxon>
        <taxon>Trichomeriaceae</taxon>
        <taxon>Lithohypha</taxon>
    </lineage>
</organism>
<accession>A0AAN7SUL1</accession>
<evidence type="ECO:0000256" key="7">
    <source>
        <dbReference type="ARBA" id="ARBA00023128"/>
    </source>
</evidence>
<evidence type="ECO:0000313" key="10">
    <source>
        <dbReference type="EMBL" id="KAK5081756.1"/>
    </source>
</evidence>